<dbReference type="Pfam" id="PF14716">
    <property type="entry name" value="HHH_8"/>
    <property type="match status" value="1"/>
</dbReference>
<comment type="cofactor">
    <cofactor evidence="1 13">
        <name>Mg(2+)</name>
        <dbReference type="ChEBI" id="CHEBI:18420"/>
    </cofactor>
</comment>
<evidence type="ECO:0000256" key="10">
    <source>
        <dbReference type="ARBA" id="ARBA00023172"/>
    </source>
</evidence>
<dbReference type="InterPro" id="IPR033309">
    <property type="entry name" value="Mus81"/>
</dbReference>
<comment type="caution">
    <text evidence="17">The sequence shown here is derived from an EMBL/GenBank/DDBJ whole genome shotgun (WGS) entry which is preliminary data.</text>
</comment>
<evidence type="ECO:0000256" key="4">
    <source>
        <dbReference type="ARBA" id="ARBA00022722"/>
    </source>
</evidence>
<keyword evidence="11 13" id="KW-0234">DNA repair</keyword>
<accession>A0A7J7JEH6</accession>
<dbReference type="GO" id="GO:0000712">
    <property type="term" value="P:resolution of meiotic recombination intermediates"/>
    <property type="evidence" value="ECO:0007669"/>
    <property type="project" value="TreeGrafter"/>
</dbReference>
<dbReference type="EC" id="3.1.22.-" evidence="13"/>
<dbReference type="InterPro" id="IPR027421">
    <property type="entry name" value="DNA_pol_lamdba_lyase_dom_sf"/>
</dbReference>
<keyword evidence="5 13" id="KW-0479">Metal-binding</keyword>
<dbReference type="SMART" id="SM00891">
    <property type="entry name" value="ERCC4"/>
    <property type="match status" value="1"/>
</dbReference>
<keyword evidence="9 13" id="KW-0460">Magnesium</keyword>
<dbReference type="Proteomes" id="UP000593567">
    <property type="component" value="Unassembled WGS sequence"/>
</dbReference>
<protein>
    <recommendedName>
        <fullName evidence="13">Crossover junction endonuclease MUS81</fullName>
        <ecNumber evidence="13">3.1.22.-</ecNumber>
    </recommendedName>
</protein>
<keyword evidence="8 13" id="KW-0378">Hydrolase</keyword>
<dbReference type="FunFam" id="3.40.50.10130:FF:000003">
    <property type="entry name" value="Crossover junction endonuclease MUS81"/>
    <property type="match status" value="1"/>
</dbReference>
<evidence type="ECO:0000256" key="15">
    <source>
        <dbReference type="SAM" id="SignalP"/>
    </source>
</evidence>
<feature type="domain" description="ERCC4" evidence="16">
    <location>
        <begin position="276"/>
        <end position="375"/>
    </location>
</feature>
<name>A0A7J7JEH6_BUGNE</name>
<dbReference type="Pfam" id="PF21136">
    <property type="entry name" value="WHD_MUS81"/>
    <property type="match status" value="1"/>
</dbReference>
<dbReference type="CDD" id="cd21036">
    <property type="entry name" value="WH_MUS81"/>
    <property type="match status" value="1"/>
</dbReference>
<evidence type="ECO:0000256" key="6">
    <source>
        <dbReference type="ARBA" id="ARBA00022759"/>
    </source>
</evidence>
<keyword evidence="7 13" id="KW-0227">DNA damage</keyword>
<evidence type="ECO:0000313" key="18">
    <source>
        <dbReference type="Proteomes" id="UP000593567"/>
    </source>
</evidence>
<reference evidence="17" key="1">
    <citation type="submission" date="2020-06" db="EMBL/GenBank/DDBJ databases">
        <title>Draft genome of Bugula neritina, a colonial animal packing powerful symbionts and potential medicines.</title>
        <authorList>
            <person name="Rayko M."/>
        </authorList>
    </citation>
    <scope>NUCLEOTIDE SEQUENCE [LARGE SCALE GENOMIC DNA]</scope>
    <source>
        <strain evidence="17">Kwan_BN1</strain>
    </source>
</reference>
<keyword evidence="4 13" id="KW-0540">Nuclease</keyword>
<dbReference type="GO" id="GO:0031573">
    <property type="term" value="P:mitotic intra-S DNA damage checkpoint signaling"/>
    <property type="evidence" value="ECO:0007669"/>
    <property type="project" value="TreeGrafter"/>
</dbReference>
<dbReference type="InterPro" id="IPR006166">
    <property type="entry name" value="ERCC4_domain"/>
</dbReference>
<dbReference type="GO" id="GO:0000727">
    <property type="term" value="P:double-strand break repair via break-induced replication"/>
    <property type="evidence" value="ECO:0007669"/>
    <property type="project" value="UniProtKB-UniRule"/>
</dbReference>
<dbReference type="PANTHER" id="PTHR13451:SF0">
    <property type="entry name" value="CROSSOVER JUNCTION ENDONUCLEASE MUS81"/>
    <property type="match status" value="1"/>
</dbReference>
<dbReference type="GO" id="GO:0048257">
    <property type="term" value="F:3'-flap endonuclease activity"/>
    <property type="evidence" value="ECO:0007669"/>
    <property type="project" value="TreeGrafter"/>
</dbReference>
<dbReference type="InterPro" id="IPR047416">
    <property type="entry name" value="XPF_nuclease_Mus81"/>
</dbReference>
<dbReference type="CDD" id="cd20074">
    <property type="entry name" value="XPF_nuclease_Mus81"/>
    <property type="match status" value="1"/>
</dbReference>
<comment type="subcellular location">
    <subcellularLocation>
        <location evidence="2 13">Nucleus</location>
    </subcellularLocation>
</comment>
<comment type="similarity">
    <text evidence="3 13">Belongs to the XPF family.</text>
</comment>
<dbReference type="Pfam" id="PF21292">
    <property type="entry name" value="EME1-MUS81_C"/>
    <property type="match status" value="1"/>
</dbReference>
<keyword evidence="12 13" id="KW-0539">Nucleus</keyword>
<dbReference type="InterPro" id="IPR010996">
    <property type="entry name" value="HHH_MUS81"/>
</dbReference>
<evidence type="ECO:0000256" key="1">
    <source>
        <dbReference type="ARBA" id="ARBA00001946"/>
    </source>
</evidence>
<evidence type="ECO:0000313" key="17">
    <source>
        <dbReference type="EMBL" id="KAF6024016.1"/>
    </source>
</evidence>
<evidence type="ECO:0000256" key="5">
    <source>
        <dbReference type="ARBA" id="ARBA00022723"/>
    </source>
</evidence>
<feature type="compositionally biased region" description="Low complexity" evidence="14">
    <location>
        <begin position="231"/>
        <end position="242"/>
    </location>
</feature>
<evidence type="ECO:0000259" key="16">
    <source>
        <dbReference type="SMART" id="SM00891"/>
    </source>
</evidence>
<dbReference type="FunFam" id="1.10.10.10:FF:000307">
    <property type="entry name" value="Crossover junction endonuclease MUS81"/>
    <property type="match status" value="1"/>
</dbReference>
<dbReference type="GO" id="GO:0048476">
    <property type="term" value="C:Holliday junction resolvase complex"/>
    <property type="evidence" value="ECO:0007669"/>
    <property type="project" value="UniProtKB-UniRule"/>
</dbReference>
<feature type="signal peptide" evidence="15">
    <location>
        <begin position="1"/>
        <end position="19"/>
    </location>
</feature>
<evidence type="ECO:0000256" key="9">
    <source>
        <dbReference type="ARBA" id="ARBA00022842"/>
    </source>
</evidence>
<feature type="chain" id="PRO_5029647114" description="Crossover junction endonuclease MUS81" evidence="15">
    <location>
        <begin position="20"/>
        <end position="551"/>
    </location>
</feature>
<dbReference type="Gene3D" id="3.40.50.10130">
    <property type="match status" value="1"/>
</dbReference>
<evidence type="ECO:0000256" key="8">
    <source>
        <dbReference type="ARBA" id="ARBA00022801"/>
    </source>
</evidence>
<dbReference type="GO" id="GO:0006308">
    <property type="term" value="P:DNA catabolic process"/>
    <property type="evidence" value="ECO:0007669"/>
    <property type="project" value="UniProtKB-UniRule"/>
</dbReference>
<feature type="region of interest" description="Disordered" evidence="14">
    <location>
        <begin position="231"/>
        <end position="256"/>
    </location>
</feature>
<evidence type="ECO:0000256" key="11">
    <source>
        <dbReference type="ARBA" id="ARBA00023204"/>
    </source>
</evidence>
<dbReference type="EMBL" id="VXIV02002632">
    <property type="protein sequence ID" value="KAF6024016.1"/>
    <property type="molecule type" value="Genomic_DNA"/>
</dbReference>
<organism evidence="17 18">
    <name type="scientific">Bugula neritina</name>
    <name type="common">Brown bryozoan</name>
    <name type="synonym">Sertularia neritina</name>
    <dbReference type="NCBI Taxonomy" id="10212"/>
    <lineage>
        <taxon>Eukaryota</taxon>
        <taxon>Metazoa</taxon>
        <taxon>Spiralia</taxon>
        <taxon>Lophotrochozoa</taxon>
        <taxon>Bryozoa</taxon>
        <taxon>Gymnolaemata</taxon>
        <taxon>Cheilostomatida</taxon>
        <taxon>Flustrina</taxon>
        <taxon>Buguloidea</taxon>
        <taxon>Bugulidae</taxon>
        <taxon>Bugula</taxon>
    </lineage>
</organism>
<evidence type="ECO:0000256" key="14">
    <source>
        <dbReference type="SAM" id="MobiDB-lite"/>
    </source>
</evidence>
<dbReference type="SUPFAM" id="SSF47802">
    <property type="entry name" value="DNA polymerase beta, N-terminal domain-like"/>
    <property type="match status" value="1"/>
</dbReference>
<dbReference type="InterPro" id="IPR036388">
    <property type="entry name" value="WH-like_DNA-bd_sf"/>
</dbReference>
<keyword evidence="18" id="KW-1185">Reference proteome</keyword>
<dbReference type="InterPro" id="IPR011335">
    <property type="entry name" value="Restrct_endonuc-II-like"/>
</dbReference>
<evidence type="ECO:0000256" key="3">
    <source>
        <dbReference type="ARBA" id="ARBA00010015"/>
    </source>
</evidence>
<evidence type="ECO:0000256" key="12">
    <source>
        <dbReference type="ARBA" id="ARBA00023242"/>
    </source>
</evidence>
<dbReference type="AlphaFoldDB" id="A0A7J7JEH6"/>
<dbReference type="GO" id="GO:0003677">
    <property type="term" value="F:DNA binding"/>
    <property type="evidence" value="ECO:0007669"/>
    <property type="project" value="UniProtKB-UniRule"/>
</dbReference>
<dbReference type="PANTHER" id="PTHR13451">
    <property type="entry name" value="CLASS II CROSSOVER JUNCTION ENDONUCLEASE MUS81"/>
    <property type="match status" value="1"/>
</dbReference>
<dbReference type="Gene3D" id="1.10.10.10">
    <property type="entry name" value="Winged helix-like DNA-binding domain superfamily/Winged helix DNA-binding domain"/>
    <property type="match status" value="1"/>
</dbReference>
<proteinExistence type="inferred from homology"/>
<dbReference type="GO" id="GO:0046872">
    <property type="term" value="F:metal ion binding"/>
    <property type="evidence" value="ECO:0007669"/>
    <property type="project" value="UniProtKB-UniRule"/>
</dbReference>
<evidence type="ECO:0000256" key="13">
    <source>
        <dbReference type="RuleBase" id="RU369042"/>
    </source>
</evidence>
<keyword evidence="15" id="KW-0732">Signal</keyword>
<dbReference type="InterPro" id="IPR047417">
    <property type="entry name" value="WHD_MUS81"/>
</dbReference>
<evidence type="ECO:0000256" key="2">
    <source>
        <dbReference type="ARBA" id="ARBA00004123"/>
    </source>
</evidence>
<gene>
    <name evidence="17" type="ORF">EB796_017675</name>
</gene>
<dbReference type="InterPro" id="IPR042530">
    <property type="entry name" value="EME1/EME2_C"/>
</dbReference>
<dbReference type="SUPFAM" id="SSF52980">
    <property type="entry name" value="Restriction endonuclease-like"/>
    <property type="match status" value="1"/>
</dbReference>
<keyword evidence="6 13" id="KW-0255">Endonuclease</keyword>
<dbReference type="Gene3D" id="1.10.150.110">
    <property type="entry name" value="DNA polymerase beta, N-terminal domain-like"/>
    <property type="match status" value="1"/>
</dbReference>
<dbReference type="OrthoDB" id="5963188at2759"/>
<comment type="function">
    <text evidence="13">Interacts with EME1 to form a DNA structure-specific endonuclease with substrate preference for branched DNA structures with a 5'-end at the branch nick. Typical substrates include 3'-flap structures, D-loops, replication forks and nicked Holliday junctions. May be required in mitosis for the processing of stalled or collapsed replication fork intermediates. May be required in meiosis for the repair of meiosis-specific double strand breaks subsequent to single-end invasion (SEI).</text>
</comment>
<feature type="compositionally biased region" description="Polar residues" evidence="14">
    <location>
        <begin position="76"/>
        <end position="99"/>
    </location>
</feature>
<feature type="region of interest" description="Disordered" evidence="14">
    <location>
        <begin position="61"/>
        <end position="114"/>
    </location>
</feature>
<evidence type="ECO:0000256" key="7">
    <source>
        <dbReference type="ARBA" id="ARBA00022763"/>
    </source>
</evidence>
<dbReference type="GO" id="GO:0008821">
    <property type="term" value="F:crossover junction DNA endonuclease activity"/>
    <property type="evidence" value="ECO:0007669"/>
    <property type="project" value="UniProtKB-UniRule"/>
</dbReference>
<dbReference type="Gene3D" id="1.10.150.670">
    <property type="entry name" value="Crossover junction endonuclease EME1, DNA-binding domain"/>
    <property type="match status" value="1"/>
</dbReference>
<sequence>MPMTIVFMMESVLFTHLMALSSLKKYPLKLDRGKDCKILMHFGDKICGMLDKRLEEHLLTSSSKNGSVEEEESDRPSNSAEVNLPSATESNPQTSSGESTCPLKKRRTMSSGRPYVPALRSGAHAILVTLYEYTQVECRGEYLTKKDLIRLAQPHCDKSLSVPDSGSYYTAFSSMSVLIRKGLVDKYSSPARYRLTHEGVTLGQSLVAGGASLEPPASSALVEFRLSSSSTETSNSLSTSSSVGAPSVRPNNKSVADTRDTAAPLFTLKPSEYEVVLIVDNREHFGLGNAKQYILPALVSNKVTFDVRPLSVGDFVWIAREKGGDQREAVLDYIIERKRMDDLAGSITDGRYKEQKLRMKNSKLRKPIYLVEYYKTQANEKIKENALHQAVMNTQVIDDFFVKRCDNIKDCIAYVTLLHRQLVTLYQAKTIHVFSQDSLPSVQFDSADAEMCHIVYSDFNAAGAKSKPPTAGECWKRMLMCVPSLSLDKACRIVELYPTLAALVEAYRNARSEAERVKLLSSIKSGAAGRRFGDVLSRNVYTLFYTSEPLS</sequence>
<dbReference type="GO" id="GO:0005634">
    <property type="term" value="C:nucleus"/>
    <property type="evidence" value="ECO:0007669"/>
    <property type="project" value="UniProtKB-SubCell"/>
</dbReference>
<dbReference type="Pfam" id="PF02732">
    <property type="entry name" value="ERCC4"/>
    <property type="match status" value="1"/>
</dbReference>
<keyword evidence="10 13" id="KW-0233">DNA recombination</keyword>
<comment type="subunit">
    <text evidence="13">Interacts with EME1.</text>
</comment>